<comment type="similarity">
    <text evidence="1">Belongs to the ABC transporter superfamily.</text>
</comment>
<dbReference type="GO" id="GO:0016887">
    <property type="term" value="F:ATP hydrolysis activity"/>
    <property type="evidence" value="ECO:0007669"/>
    <property type="project" value="InterPro"/>
</dbReference>
<dbReference type="PANTHER" id="PTHR42734:SF5">
    <property type="entry name" value="IRON TRANSPORT SYSTEM ATP-BINDING PROTEIN HI_0361-RELATED"/>
    <property type="match status" value="1"/>
</dbReference>
<dbReference type="PANTHER" id="PTHR42734">
    <property type="entry name" value="METAL TRANSPORT SYSTEM ATP-BINDING PROTEIN TM_0124-RELATED"/>
    <property type="match status" value="1"/>
</dbReference>
<dbReference type="InterPro" id="IPR027417">
    <property type="entry name" value="P-loop_NTPase"/>
</dbReference>
<name>A0A848KYN6_9ACTN</name>
<dbReference type="InterPro" id="IPR003593">
    <property type="entry name" value="AAA+_ATPase"/>
</dbReference>
<dbReference type="Proteomes" id="UP000550729">
    <property type="component" value="Unassembled WGS sequence"/>
</dbReference>
<keyword evidence="7" id="KW-1185">Reference proteome</keyword>
<evidence type="ECO:0000313" key="7">
    <source>
        <dbReference type="Proteomes" id="UP000550729"/>
    </source>
</evidence>
<evidence type="ECO:0000256" key="1">
    <source>
        <dbReference type="ARBA" id="ARBA00005417"/>
    </source>
</evidence>
<evidence type="ECO:0000313" key="6">
    <source>
        <dbReference type="EMBL" id="NMO01965.1"/>
    </source>
</evidence>
<dbReference type="RefSeq" id="WP_170194479.1">
    <property type="nucleotide sequence ID" value="NZ_JABBNB010000011.1"/>
</dbReference>
<organism evidence="6 7">
    <name type="scientific">Gordonia asplenii</name>
    <dbReference type="NCBI Taxonomy" id="2725283"/>
    <lineage>
        <taxon>Bacteria</taxon>
        <taxon>Bacillati</taxon>
        <taxon>Actinomycetota</taxon>
        <taxon>Actinomycetes</taxon>
        <taxon>Mycobacteriales</taxon>
        <taxon>Gordoniaceae</taxon>
        <taxon>Gordonia</taxon>
    </lineage>
</organism>
<dbReference type="SMART" id="SM00382">
    <property type="entry name" value="AAA"/>
    <property type="match status" value="1"/>
</dbReference>
<evidence type="ECO:0000256" key="4">
    <source>
        <dbReference type="ARBA" id="ARBA00022840"/>
    </source>
</evidence>
<feature type="domain" description="ABC transporter" evidence="5">
    <location>
        <begin position="18"/>
        <end position="258"/>
    </location>
</feature>
<dbReference type="FunFam" id="3.40.50.300:FF:001031">
    <property type="entry name" value="Iron ABC transporter ATP-binding protein"/>
    <property type="match status" value="1"/>
</dbReference>
<gene>
    <name evidence="6" type="ORF">HH308_12160</name>
</gene>
<keyword evidence="4 6" id="KW-0067">ATP-binding</keyword>
<sequence length="282" mass="30881">MDPVTTADSSASNPDLLVDLRDVTVVRDGRTLLGPVSWQVELDERWVILGPNGAGKTTLLSIAAGRLHPTSGTARLLDEQLGTTELRELSLRIGISSPALAARIPRDEIVSDVVISAGYALVGRWRERYDEMDREQAIDTLESMGAEHLADRRYGTLSEGERKRVLIARALMTDPELLLFDEPAAGLDLGGREELVERLGVLAQDPDAPATVLITHHVEEIPEGFTHAMLLAEGQVVAQGLLDEVLTAENLSTAFSQRIALDRIDGRFFARRQRRAGGHRRA</sequence>
<dbReference type="InterPro" id="IPR003439">
    <property type="entry name" value="ABC_transporter-like_ATP-bd"/>
</dbReference>
<evidence type="ECO:0000259" key="5">
    <source>
        <dbReference type="PROSITE" id="PS50893"/>
    </source>
</evidence>
<dbReference type="Pfam" id="PF00005">
    <property type="entry name" value="ABC_tran"/>
    <property type="match status" value="1"/>
</dbReference>
<protein>
    <submittedName>
        <fullName evidence="6">ABC transporter ATP-binding protein</fullName>
    </submittedName>
</protein>
<dbReference type="Gene3D" id="3.40.50.300">
    <property type="entry name" value="P-loop containing nucleotide triphosphate hydrolases"/>
    <property type="match status" value="1"/>
</dbReference>
<reference evidence="6 7" key="1">
    <citation type="submission" date="2020-04" db="EMBL/GenBank/DDBJ databases">
        <title>Gordonia sp. nov. TBRC 11910.</title>
        <authorList>
            <person name="Suriyachadkun C."/>
        </authorList>
    </citation>
    <scope>NUCLEOTIDE SEQUENCE [LARGE SCALE GENOMIC DNA]</scope>
    <source>
        <strain evidence="6 7">TBRC 11910</strain>
    </source>
</reference>
<evidence type="ECO:0000256" key="3">
    <source>
        <dbReference type="ARBA" id="ARBA00022741"/>
    </source>
</evidence>
<dbReference type="PROSITE" id="PS50893">
    <property type="entry name" value="ABC_TRANSPORTER_2"/>
    <property type="match status" value="1"/>
</dbReference>
<keyword evidence="3" id="KW-0547">Nucleotide-binding</keyword>
<dbReference type="AlphaFoldDB" id="A0A848KYN6"/>
<dbReference type="SUPFAM" id="SSF52540">
    <property type="entry name" value="P-loop containing nucleoside triphosphate hydrolases"/>
    <property type="match status" value="1"/>
</dbReference>
<evidence type="ECO:0000256" key="2">
    <source>
        <dbReference type="ARBA" id="ARBA00022448"/>
    </source>
</evidence>
<keyword evidence="2" id="KW-0813">Transport</keyword>
<dbReference type="GO" id="GO:0005524">
    <property type="term" value="F:ATP binding"/>
    <property type="evidence" value="ECO:0007669"/>
    <property type="project" value="UniProtKB-KW"/>
</dbReference>
<accession>A0A848KYN6</accession>
<dbReference type="EMBL" id="JABBNB010000011">
    <property type="protein sequence ID" value="NMO01965.1"/>
    <property type="molecule type" value="Genomic_DNA"/>
</dbReference>
<dbReference type="InterPro" id="IPR050153">
    <property type="entry name" value="Metal_Ion_Import_ABC"/>
</dbReference>
<proteinExistence type="inferred from homology"/>
<comment type="caution">
    <text evidence="6">The sequence shown here is derived from an EMBL/GenBank/DDBJ whole genome shotgun (WGS) entry which is preliminary data.</text>
</comment>